<comment type="caution">
    <text evidence="2">The sequence shown here is derived from an EMBL/GenBank/DDBJ whole genome shotgun (WGS) entry which is preliminary data.</text>
</comment>
<evidence type="ECO:0000313" key="3">
    <source>
        <dbReference type="Proteomes" id="UP001579974"/>
    </source>
</evidence>
<evidence type="ECO:0008006" key="4">
    <source>
        <dbReference type="Google" id="ProtNLM"/>
    </source>
</evidence>
<sequence length="274" mass="30195">MRMELFVSVALALFATGCAAPSVVAASHPDGPFQAPTVIQAPTIASDSPGQSWNFPNDPATVILNIYKWLSSATVTTVQIPTTNHAQFEDYIGPAELYFTDQNSHQIVVYPAFYIAHDSHGYYPALIKNVVVYKDGNHVQYLNCPRLFQWLGHDDDWGSQYRMEAYTDADQKAIHDAKASKWGGHLTNIFPAIPGINKRALEPGPSTAKSGSTIKPIPGTVESLVDQEGANRKVTFIEVWHHGTKQHRWTYIVAPSGTILSHTQSGQVPLQAWK</sequence>
<keyword evidence="3" id="KW-1185">Reference proteome</keyword>
<proteinExistence type="predicted"/>
<protein>
    <recommendedName>
        <fullName evidence="4">PepSY domain-containing protein</fullName>
    </recommendedName>
</protein>
<evidence type="ECO:0000313" key="2">
    <source>
        <dbReference type="EMBL" id="MFB5189266.1"/>
    </source>
</evidence>
<dbReference type="EMBL" id="JBDXSU010000002">
    <property type="protein sequence ID" value="MFB5189266.1"/>
    <property type="molecule type" value="Genomic_DNA"/>
</dbReference>
<evidence type="ECO:0000256" key="1">
    <source>
        <dbReference type="SAM" id="SignalP"/>
    </source>
</evidence>
<name>A0ABV5AAI1_9BACL</name>
<dbReference type="RefSeq" id="WP_275472590.1">
    <property type="nucleotide sequence ID" value="NZ_CP162940.1"/>
</dbReference>
<keyword evidence="1" id="KW-0732">Signal</keyword>
<dbReference type="Proteomes" id="UP001579974">
    <property type="component" value="Unassembled WGS sequence"/>
</dbReference>
<feature type="chain" id="PRO_5045296629" description="PepSY domain-containing protein" evidence="1">
    <location>
        <begin position="26"/>
        <end position="274"/>
    </location>
</feature>
<reference evidence="2 3" key="1">
    <citation type="journal article" date="2024" name="Int. J. Mol. Sci.">
        <title>Exploration of Alicyclobacillus spp. Genome in Search of Antibiotic Resistance.</title>
        <authorList>
            <person name="Bucka-Kolendo J."/>
            <person name="Kiousi D.E."/>
            <person name="Dekowska A."/>
            <person name="Mikolajczuk-Szczyrba A."/>
            <person name="Karadedos D.M."/>
            <person name="Michael P."/>
            <person name="Galanis A."/>
            <person name="Sokolowska B."/>
        </authorList>
    </citation>
    <scope>NUCLEOTIDE SEQUENCE [LARGE SCALE GENOMIC DNA]</scope>
    <source>
        <strain evidence="2 3">KKP 3000</strain>
    </source>
</reference>
<dbReference type="PROSITE" id="PS51257">
    <property type="entry name" value="PROKAR_LIPOPROTEIN"/>
    <property type="match status" value="1"/>
</dbReference>
<feature type="signal peptide" evidence="1">
    <location>
        <begin position="1"/>
        <end position="25"/>
    </location>
</feature>
<gene>
    <name evidence="2" type="ORF">KKP3000_002267</name>
</gene>
<organism evidence="2 3">
    <name type="scientific">Alicyclobacillus fastidiosus</name>
    <dbReference type="NCBI Taxonomy" id="392011"/>
    <lineage>
        <taxon>Bacteria</taxon>
        <taxon>Bacillati</taxon>
        <taxon>Bacillota</taxon>
        <taxon>Bacilli</taxon>
        <taxon>Bacillales</taxon>
        <taxon>Alicyclobacillaceae</taxon>
        <taxon>Alicyclobacillus</taxon>
    </lineage>
</organism>
<accession>A0ABV5AAI1</accession>